<feature type="region of interest" description="Disordered" evidence="1">
    <location>
        <begin position="709"/>
        <end position="806"/>
    </location>
</feature>
<reference evidence="2" key="2">
    <citation type="submission" date="2025-09" db="UniProtKB">
        <authorList>
            <consortium name="Ensembl"/>
        </authorList>
    </citation>
    <scope>IDENTIFICATION</scope>
</reference>
<feature type="compositionally biased region" description="Basic and acidic residues" evidence="1">
    <location>
        <begin position="382"/>
        <end position="400"/>
    </location>
</feature>
<accession>A0A3Q2XFS0</accession>
<dbReference type="Proteomes" id="UP000264820">
    <property type="component" value="Unplaced"/>
</dbReference>
<feature type="compositionally biased region" description="Basic and acidic residues" evidence="1">
    <location>
        <begin position="732"/>
        <end position="741"/>
    </location>
</feature>
<protein>
    <submittedName>
        <fullName evidence="2">Synaptojanin-1-like</fullName>
    </submittedName>
</protein>
<dbReference type="OrthoDB" id="10028852at2759"/>
<feature type="compositionally biased region" description="Polar residues" evidence="1">
    <location>
        <begin position="765"/>
        <end position="779"/>
    </location>
</feature>
<feature type="compositionally biased region" description="Basic and acidic residues" evidence="1">
    <location>
        <begin position="784"/>
        <end position="794"/>
    </location>
</feature>
<keyword evidence="3" id="KW-1185">Reference proteome</keyword>
<dbReference type="Ensembl" id="ENSHCOT00000009201.1">
    <property type="protein sequence ID" value="ENSHCOP00000003163.1"/>
    <property type="gene ID" value="ENSHCOG00000004444.1"/>
</dbReference>
<dbReference type="InterPro" id="IPR033207">
    <property type="entry name" value="CCP110"/>
</dbReference>
<feature type="compositionally biased region" description="Basic and acidic residues" evidence="1">
    <location>
        <begin position="340"/>
        <end position="351"/>
    </location>
</feature>
<dbReference type="GO" id="GO:0005814">
    <property type="term" value="C:centriole"/>
    <property type="evidence" value="ECO:0007669"/>
    <property type="project" value="InterPro"/>
</dbReference>
<evidence type="ECO:0000313" key="3">
    <source>
        <dbReference type="Proteomes" id="UP000264820"/>
    </source>
</evidence>
<proteinExistence type="predicted"/>
<dbReference type="GO" id="GO:0032465">
    <property type="term" value="P:regulation of cytokinesis"/>
    <property type="evidence" value="ECO:0007669"/>
    <property type="project" value="InterPro"/>
</dbReference>
<dbReference type="Pfam" id="PF16025">
    <property type="entry name" value="CaM_bind"/>
    <property type="match status" value="1"/>
</dbReference>
<dbReference type="PANTHER" id="PTHR13594">
    <property type="entry name" value="CENTRIOLAR COILED-COIL PROTEIN OF 110 KDA"/>
    <property type="match status" value="1"/>
</dbReference>
<dbReference type="AlphaFoldDB" id="A0A3Q2XFS0"/>
<dbReference type="CTD" id="9738"/>
<dbReference type="STRING" id="109280.ENSHCOP00000003163"/>
<feature type="compositionally biased region" description="Basic and acidic residues" evidence="1">
    <location>
        <begin position="184"/>
        <end position="197"/>
    </location>
</feature>
<feature type="region of interest" description="Disordered" evidence="1">
    <location>
        <begin position="94"/>
        <end position="120"/>
    </location>
</feature>
<dbReference type="PROSITE" id="PS50096">
    <property type="entry name" value="IQ"/>
    <property type="match status" value="1"/>
</dbReference>
<dbReference type="GO" id="GO:1903723">
    <property type="term" value="P:negative regulation of centriole elongation"/>
    <property type="evidence" value="ECO:0007669"/>
    <property type="project" value="TreeGrafter"/>
</dbReference>
<feature type="compositionally biased region" description="Basic and acidic residues" evidence="1">
    <location>
        <begin position="106"/>
        <end position="117"/>
    </location>
</feature>
<organism evidence="2 3">
    <name type="scientific">Hippocampus comes</name>
    <name type="common">Tiger tail seahorse</name>
    <dbReference type="NCBI Taxonomy" id="109280"/>
    <lineage>
        <taxon>Eukaryota</taxon>
        <taxon>Metazoa</taxon>
        <taxon>Chordata</taxon>
        <taxon>Craniata</taxon>
        <taxon>Vertebrata</taxon>
        <taxon>Euteleostomi</taxon>
        <taxon>Actinopterygii</taxon>
        <taxon>Neopterygii</taxon>
        <taxon>Teleostei</taxon>
        <taxon>Neoteleostei</taxon>
        <taxon>Acanthomorphata</taxon>
        <taxon>Syngnathiaria</taxon>
        <taxon>Syngnathiformes</taxon>
        <taxon>Syngnathoidei</taxon>
        <taxon>Syngnathidae</taxon>
        <taxon>Hippocampus</taxon>
    </lineage>
</organism>
<feature type="region of interest" description="Disordered" evidence="1">
    <location>
        <begin position="159"/>
        <end position="416"/>
    </location>
</feature>
<dbReference type="RefSeq" id="XP_019728621.1">
    <property type="nucleotide sequence ID" value="XM_019873062.1"/>
</dbReference>
<feature type="compositionally biased region" description="Basic and acidic residues" evidence="1">
    <location>
        <begin position="709"/>
        <end position="723"/>
    </location>
</feature>
<evidence type="ECO:0000256" key="1">
    <source>
        <dbReference type="SAM" id="MobiDB-lite"/>
    </source>
</evidence>
<dbReference type="OMA" id="QFKSNGV"/>
<reference evidence="2" key="1">
    <citation type="submission" date="2025-08" db="UniProtKB">
        <authorList>
            <consortium name="Ensembl"/>
        </authorList>
    </citation>
    <scope>IDENTIFICATION</scope>
</reference>
<dbReference type="GeneTree" id="ENSGT00390000004090"/>
<feature type="region of interest" description="Disordered" evidence="1">
    <location>
        <begin position="527"/>
        <end position="591"/>
    </location>
</feature>
<name>A0A3Q2XFS0_HIPCM</name>
<dbReference type="GO" id="GO:0007099">
    <property type="term" value="P:centriole replication"/>
    <property type="evidence" value="ECO:0007669"/>
    <property type="project" value="InterPro"/>
</dbReference>
<dbReference type="GO" id="GO:0032053">
    <property type="term" value="P:ciliary basal body organization"/>
    <property type="evidence" value="ECO:0007669"/>
    <property type="project" value="TreeGrafter"/>
</dbReference>
<evidence type="ECO:0000313" key="2">
    <source>
        <dbReference type="Ensembl" id="ENSHCOP00000003163.1"/>
    </source>
</evidence>
<dbReference type="GeneID" id="109517733"/>
<dbReference type="KEGG" id="hcq:109517733"/>
<dbReference type="PANTHER" id="PTHR13594:SF3">
    <property type="entry name" value="CENTRIOLAR COILED-COIL PROTEIN OF 110 KDA-LIKE ISOFORM X3"/>
    <property type="match status" value="1"/>
</dbReference>
<sequence length="806" mass="89216">MWMESYEEFCLRSAAALQEETIFKRATREPIGTYSSVIVSCGKAALSPLLNAEQRQQMCELRRTAAQLEIDRQNQRRGESSARVPNQPAICAAQSRGRAGSGPLPLEKETKNSDKSACEVTPSFPAHTVTKIEAEKSPSPKATTLNGYTVIADWPGLIAGDEVRPGTEEKSDEEDVSTDSLLKPSKEDVKRRPREAVSQEATPAALPQTVSEKETRRPKSGLEFGFSLHRSPVGPPETPFHQNPHDPEPQRPVSPSPPDQFVRQPSPESGFSPRVPRRKPRPFSTGNICIVLPGTPGDGAGPSDRREAPPGAARRPTHGRPVSSQGAGGLDGPGSHRSGHRAESPTRESRSPETPASPVPAGRRADAPSTFRRRCRTMDSQPRTDHTGWDRIDRSRERTPRFMAGVTMRPSSGRSWAAPPYEPFLFEKPSACLRRPPVCPEGELGKAPDDPRRPCHQTSPTFFTHAGDACAGHAEETQRRAQVLEDMQRRLEEAHAFQMSLLLAEQEKEQRRLRLELEETERRLREQERVTLQTRDSCQWKRAPANDGLPAASPSAATAGHRQGFPRPTASNATSPAARPPVRLQGPPCAAHKPQAKLLSQALNAEKQRASCRLGAVARGFLVRRLLKTRKVQHLRQTVTDTQEFIRCFRTEGSQKRSTLSAQDLSLHDRVGAQLRAALYDIHEIFFEIPAGDRLALLQQDRELCAEKKQREEEKAKKEKERAALSAATQRSLDRKKREAESPGQAGKAMPKPKSPTPSRVPKASQVQKCVPSQLNRQGSWYKKTPEARAKCTDNPKNLKKQHSLG</sequence>